<name>A0ABV6U6T5_9ACTN</name>
<evidence type="ECO:0000313" key="1">
    <source>
        <dbReference type="EMBL" id="MFC0863620.1"/>
    </source>
</evidence>
<proteinExistence type="predicted"/>
<dbReference type="RefSeq" id="WP_394301764.1">
    <property type="nucleotide sequence ID" value="NZ_JBHMQT010000033.1"/>
</dbReference>
<comment type="caution">
    <text evidence="1">The sequence shown here is derived from an EMBL/GenBank/DDBJ whole genome shotgun (WGS) entry which is preliminary data.</text>
</comment>
<keyword evidence="2" id="KW-1185">Reference proteome</keyword>
<organism evidence="1 2">
    <name type="scientific">Sphaerimonospora cavernae</name>
    <dbReference type="NCBI Taxonomy" id="1740611"/>
    <lineage>
        <taxon>Bacteria</taxon>
        <taxon>Bacillati</taxon>
        <taxon>Actinomycetota</taxon>
        <taxon>Actinomycetes</taxon>
        <taxon>Streptosporangiales</taxon>
        <taxon>Streptosporangiaceae</taxon>
        <taxon>Sphaerimonospora</taxon>
    </lineage>
</organism>
<dbReference type="EMBL" id="JBHMQT010000033">
    <property type="protein sequence ID" value="MFC0863620.1"/>
    <property type="molecule type" value="Genomic_DNA"/>
</dbReference>
<gene>
    <name evidence="1" type="ORF">ACFHYQ_15060</name>
</gene>
<reference evidence="1 2" key="1">
    <citation type="submission" date="2024-09" db="EMBL/GenBank/DDBJ databases">
        <authorList>
            <person name="Sun Q."/>
            <person name="Mori K."/>
        </authorList>
    </citation>
    <scope>NUCLEOTIDE SEQUENCE [LARGE SCALE GENOMIC DNA]</scope>
    <source>
        <strain evidence="1 2">TBRC 1851</strain>
    </source>
</reference>
<protein>
    <submittedName>
        <fullName evidence="1">Uncharacterized protein</fullName>
    </submittedName>
</protein>
<evidence type="ECO:0000313" key="2">
    <source>
        <dbReference type="Proteomes" id="UP001589870"/>
    </source>
</evidence>
<dbReference type="Proteomes" id="UP001589870">
    <property type="component" value="Unassembled WGS sequence"/>
</dbReference>
<accession>A0ABV6U6T5</accession>
<sequence>MQRNDIEALTVRTLLLAERTPTLRRYGLPRLALLHRHCGRLPVNWFGDFDGVPKTELKMVFAAAGLPAGKAEEVDKTLTKRIADTKALIAGRMGEREKVEAAKKEIMTARDLLDAINEELEDRPNS</sequence>